<accession>A0ABT1U3W2</accession>
<dbReference type="Pfam" id="PF13501">
    <property type="entry name" value="SoxY"/>
    <property type="match status" value="1"/>
</dbReference>
<protein>
    <submittedName>
        <fullName evidence="2">Thiosulfate oxidation carrier protein SoxY</fullName>
    </submittedName>
</protein>
<keyword evidence="3" id="KW-1185">Reference proteome</keyword>
<reference evidence="2 3" key="1">
    <citation type="submission" date="2022-07" db="EMBL/GenBank/DDBJ databases">
        <title>Methylomonas rivi sp. nov., Methylomonas rosea sp. nov., Methylomonas aureus sp. nov. and Methylomonas subterranea sp. nov., four novel methanotrophs isolated from a freshwater creek and the deep terrestrial subsurface.</title>
        <authorList>
            <person name="Abin C."/>
            <person name="Sankaranarayanan K."/>
            <person name="Garner C."/>
            <person name="Sindelar R."/>
            <person name="Kotary K."/>
            <person name="Garner R."/>
            <person name="Barclay S."/>
            <person name="Lawson P."/>
            <person name="Krumholz L."/>
        </authorList>
    </citation>
    <scope>NUCLEOTIDE SEQUENCE [LARGE SCALE GENOMIC DNA]</scope>
    <source>
        <strain evidence="2 3">WSC-6</strain>
    </source>
</reference>
<dbReference type="InterPro" id="IPR038162">
    <property type="entry name" value="SoxY_sf"/>
</dbReference>
<feature type="domain" description="Ig-like SoxY" evidence="1">
    <location>
        <begin position="40"/>
        <end position="143"/>
    </location>
</feature>
<dbReference type="PIRSF" id="PIRSF010312">
    <property type="entry name" value="Sulphur_oxidation_SoxY"/>
    <property type="match status" value="1"/>
</dbReference>
<dbReference type="RefSeq" id="WP_256614909.1">
    <property type="nucleotide sequence ID" value="NZ_JANIBK010000034.1"/>
</dbReference>
<sequence length="146" mass="16047">MQFLFRAMAAAVTGVLCSKKVLAGWTAEHFAEGDFTTRFRQLFGDRAIADTDAIVLLLPEIAENGAVVPITISSELPDIQRLYIWVEKNPTPLAAKLEWDASLAVYLTARIKMAESCHVVVVAQQGERLLRAQRWVKVMQGGCGTG</sequence>
<evidence type="ECO:0000313" key="2">
    <source>
        <dbReference type="EMBL" id="MCQ8128522.1"/>
    </source>
</evidence>
<comment type="caution">
    <text evidence="2">The sequence shown here is derived from an EMBL/GenBank/DDBJ whole genome shotgun (WGS) entry which is preliminary data.</text>
</comment>
<dbReference type="Gene3D" id="2.60.40.2470">
    <property type="entry name" value="SoxY domain"/>
    <property type="match status" value="1"/>
</dbReference>
<gene>
    <name evidence="2" type="ORF">NP596_08620</name>
</gene>
<name>A0ABT1U3W2_9GAMM</name>
<dbReference type="InterPro" id="IPR032711">
    <property type="entry name" value="SoxY"/>
</dbReference>
<dbReference type="Proteomes" id="UP001524586">
    <property type="component" value="Unassembled WGS sequence"/>
</dbReference>
<evidence type="ECO:0000313" key="3">
    <source>
        <dbReference type="Proteomes" id="UP001524586"/>
    </source>
</evidence>
<dbReference type="EMBL" id="JANIBK010000034">
    <property type="protein sequence ID" value="MCQ8128522.1"/>
    <property type="molecule type" value="Genomic_DNA"/>
</dbReference>
<proteinExistence type="predicted"/>
<organism evidence="2 3">
    <name type="scientific">Methylomonas rivi</name>
    <dbReference type="NCBI Taxonomy" id="2952226"/>
    <lineage>
        <taxon>Bacteria</taxon>
        <taxon>Pseudomonadati</taxon>
        <taxon>Pseudomonadota</taxon>
        <taxon>Gammaproteobacteria</taxon>
        <taxon>Methylococcales</taxon>
        <taxon>Methylococcaceae</taxon>
        <taxon>Methylomonas</taxon>
    </lineage>
</organism>
<evidence type="ECO:0000259" key="1">
    <source>
        <dbReference type="Pfam" id="PF13501"/>
    </source>
</evidence>
<dbReference type="InterPro" id="IPR016568">
    <property type="entry name" value="Sulphur_oxidation_SoxY"/>
</dbReference>